<comment type="caution">
    <text evidence="3">Lacks conserved residue(s) required for the propagation of feature annotation.</text>
</comment>
<dbReference type="Proteomes" id="UP001151760">
    <property type="component" value="Unassembled WGS sequence"/>
</dbReference>
<dbReference type="InterPro" id="IPR016035">
    <property type="entry name" value="Acyl_Trfase/lysoPLipase"/>
</dbReference>
<dbReference type="EMBL" id="BQNB010013954">
    <property type="protein sequence ID" value="GJT22251.1"/>
    <property type="molecule type" value="Genomic_DNA"/>
</dbReference>
<comment type="domain">
    <text evidence="4">The nitrogen atoms of the two glycine residues in the GGXR motif define the oxyanion hole, and stabilize the oxyanion that forms during the nucleophilic attack by the catalytic serine during substrate cleavage.</text>
</comment>
<dbReference type="PROSITE" id="PS51635">
    <property type="entry name" value="PNPLA"/>
    <property type="match status" value="1"/>
</dbReference>
<keyword evidence="4" id="KW-0442">Lipid degradation</keyword>
<proteinExistence type="inferred from homology"/>
<dbReference type="PANTHER" id="PTHR32176:SF92">
    <property type="entry name" value="XYLOSE ISOMERASE"/>
    <property type="match status" value="1"/>
</dbReference>
<reference evidence="6" key="2">
    <citation type="submission" date="2022-01" db="EMBL/GenBank/DDBJ databases">
        <authorList>
            <person name="Yamashiro T."/>
            <person name="Shiraishi A."/>
            <person name="Satake H."/>
            <person name="Nakayama K."/>
        </authorList>
    </citation>
    <scope>NUCLEOTIDE SEQUENCE</scope>
</reference>
<accession>A0ABQ5C546</accession>
<dbReference type="Pfam" id="PF01734">
    <property type="entry name" value="Patatin"/>
    <property type="match status" value="1"/>
</dbReference>
<sequence>MKGPRYDGKYLKDLVDKLLGPTKLNQTLTKVVIPTFDLKDMHPVIFSSYEASANSSKNAKLSDICLGTSAVPTYLPAYYFKNYYDAEKYREYNLIDGGIVANNLDGCAEETTTEGAIFEDANAGDNYLRIQVCFTYPQHA</sequence>
<comment type="similarity">
    <text evidence="1 4">Belongs to the patatin family.</text>
</comment>
<gene>
    <name evidence="6" type="ORF">Tco_0892188</name>
</gene>
<dbReference type="SUPFAM" id="SSF52151">
    <property type="entry name" value="FabD/lysophospholipase-like"/>
    <property type="match status" value="1"/>
</dbReference>
<keyword evidence="7" id="KW-1185">Reference proteome</keyword>
<evidence type="ECO:0000256" key="1">
    <source>
        <dbReference type="ARBA" id="ARBA00010240"/>
    </source>
</evidence>
<name>A0ABQ5C546_9ASTR</name>
<comment type="function">
    <text evidence="4">Lipolytic acyl hydrolase (LAH).</text>
</comment>
<dbReference type="InterPro" id="IPR002641">
    <property type="entry name" value="PNPLA_dom"/>
</dbReference>
<evidence type="ECO:0000259" key="5">
    <source>
        <dbReference type="PROSITE" id="PS51635"/>
    </source>
</evidence>
<organism evidence="6 7">
    <name type="scientific">Tanacetum coccineum</name>
    <dbReference type="NCBI Taxonomy" id="301880"/>
    <lineage>
        <taxon>Eukaryota</taxon>
        <taxon>Viridiplantae</taxon>
        <taxon>Streptophyta</taxon>
        <taxon>Embryophyta</taxon>
        <taxon>Tracheophyta</taxon>
        <taxon>Spermatophyta</taxon>
        <taxon>Magnoliopsida</taxon>
        <taxon>eudicotyledons</taxon>
        <taxon>Gunneridae</taxon>
        <taxon>Pentapetalae</taxon>
        <taxon>asterids</taxon>
        <taxon>campanulids</taxon>
        <taxon>Asterales</taxon>
        <taxon>Asteraceae</taxon>
        <taxon>Asteroideae</taxon>
        <taxon>Anthemideae</taxon>
        <taxon>Anthemidinae</taxon>
        <taxon>Tanacetum</taxon>
    </lineage>
</organism>
<feature type="domain" description="PNPLA" evidence="5">
    <location>
        <begin position="1"/>
        <end position="109"/>
    </location>
</feature>
<evidence type="ECO:0000256" key="2">
    <source>
        <dbReference type="ARBA" id="ARBA00023098"/>
    </source>
</evidence>
<evidence type="ECO:0000313" key="6">
    <source>
        <dbReference type="EMBL" id="GJT22251.1"/>
    </source>
</evidence>
<keyword evidence="4" id="KW-0378">Hydrolase</keyword>
<dbReference type="Gene3D" id="3.40.1090.10">
    <property type="entry name" value="Cytosolic phospholipase A2 catalytic domain"/>
    <property type="match status" value="1"/>
</dbReference>
<evidence type="ECO:0000256" key="4">
    <source>
        <dbReference type="RuleBase" id="RU361262"/>
    </source>
</evidence>
<protein>
    <recommendedName>
        <fullName evidence="4">Patatin</fullName>
        <ecNumber evidence="4">3.1.1.-</ecNumber>
    </recommendedName>
</protein>
<comment type="caution">
    <text evidence="6">The sequence shown here is derived from an EMBL/GenBank/DDBJ whole genome shotgun (WGS) entry which is preliminary data.</text>
</comment>
<keyword evidence="2 4" id="KW-0443">Lipid metabolism</keyword>
<feature type="short sequence motif" description="DGA/G" evidence="3">
    <location>
        <begin position="96"/>
        <end position="98"/>
    </location>
</feature>
<reference evidence="6" key="1">
    <citation type="journal article" date="2022" name="Int. J. Mol. Sci.">
        <title>Draft Genome of Tanacetum Coccineum: Genomic Comparison of Closely Related Tanacetum-Family Plants.</title>
        <authorList>
            <person name="Yamashiro T."/>
            <person name="Shiraishi A."/>
            <person name="Nakayama K."/>
            <person name="Satake H."/>
        </authorList>
    </citation>
    <scope>NUCLEOTIDE SEQUENCE</scope>
</reference>
<dbReference type="EC" id="3.1.1.-" evidence="4"/>
<dbReference type="PANTHER" id="PTHR32176">
    <property type="entry name" value="XYLOSE ISOMERASE"/>
    <property type="match status" value="1"/>
</dbReference>
<evidence type="ECO:0000256" key="3">
    <source>
        <dbReference type="PROSITE-ProRule" id="PRU01161"/>
    </source>
</evidence>
<evidence type="ECO:0000313" key="7">
    <source>
        <dbReference type="Proteomes" id="UP001151760"/>
    </source>
</evidence>